<sequence>MDHLVFHLLVVAKARVSDSERTVTAEFGIIVHPGGYGDQEVDSHSESDSERTEGASFVKIANSFMNSRHFSYVDSELLPGKRQKNVVFQPELWSESCLELVNGKMQTLGCFCGPQEKHKYYRHKDYDHKFRTKPTVQFFPDNWKERVHVVLIYYMMLGCTRYLWASEVYNKERSFKAMEMASVIGLFAIDDKRLILCV</sequence>
<evidence type="ECO:0000313" key="2">
    <source>
        <dbReference type="Proteomes" id="UP000006591"/>
    </source>
</evidence>
<dbReference type="Gramene" id="ONIVA01G39180.1">
    <property type="protein sequence ID" value="ONIVA01G39180.1"/>
    <property type="gene ID" value="ONIVA01G39180"/>
</dbReference>
<dbReference type="AlphaFoldDB" id="A0A0E0FUL2"/>
<organism evidence="1">
    <name type="scientific">Oryza nivara</name>
    <name type="common">Indian wild rice</name>
    <name type="synonym">Oryza sativa f. spontanea</name>
    <dbReference type="NCBI Taxonomy" id="4536"/>
    <lineage>
        <taxon>Eukaryota</taxon>
        <taxon>Viridiplantae</taxon>
        <taxon>Streptophyta</taxon>
        <taxon>Embryophyta</taxon>
        <taxon>Tracheophyta</taxon>
        <taxon>Spermatophyta</taxon>
        <taxon>Magnoliopsida</taxon>
        <taxon>Liliopsida</taxon>
        <taxon>Poales</taxon>
        <taxon>Poaceae</taxon>
        <taxon>BOP clade</taxon>
        <taxon>Oryzoideae</taxon>
        <taxon>Oryzeae</taxon>
        <taxon>Oryzinae</taxon>
        <taxon>Oryza</taxon>
    </lineage>
</organism>
<name>A0A0E0FUL2_ORYNI</name>
<reference evidence="1" key="2">
    <citation type="submission" date="2018-04" db="EMBL/GenBank/DDBJ databases">
        <title>OnivRS2 (Oryza nivara Reference Sequence Version 2).</title>
        <authorList>
            <person name="Zhang J."/>
            <person name="Kudrna D."/>
            <person name="Lee S."/>
            <person name="Talag J."/>
            <person name="Rajasekar S."/>
            <person name="Welchert J."/>
            <person name="Hsing Y.-I."/>
            <person name="Wing R.A."/>
        </authorList>
    </citation>
    <scope>NUCLEOTIDE SEQUENCE [LARGE SCALE GENOMIC DNA]</scope>
</reference>
<dbReference type="Proteomes" id="UP000006591">
    <property type="component" value="Chromosome 1"/>
</dbReference>
<evidence type="ECO:0000313" key="1">
    <source>
        <dbReference type="EnsemblPlants" id="ONIVA01G39180.1"/>
    </source>
</evidence>
<dbReference type="EnsemblPlants" id="ONIVA01G39180.1">
    <property type="protein sequence ID" value="ONIVA01G39180.1"/>
    <property type="gene ID" value="ONIVA01G39180"/>
</dbReference>
<protein>
    <submittedName>
        <fullName evidence="1">Uncharacterized protein</fullName>
    </submittedName>
</protein>
<reference evidence="1" key="1">
    <citation type="submission" date="2015-04" db="UniProtKB">
        <authorList>
            <consortium name="EnsemblPlants"/>
        </authorList>
    </citation>
    <scope>IDENTIFICATION</scope>
    <source>
        <strain evidence="1">SL10</strain>
    </source>
</reference>
<keyword evidence="2" id="KW-1185">Reference proteome</keyword>
<proteinExistence type="predicted"/>
<dbReference type="HOGENOM" id="CLU_1581004_0_0_1"/>
<accession>A0A0E0FUL2</accession>